<dbReference type="STRING" id="489703.SAMN04488038_101218"/>
<dbReference type="PIRSF" id="PIRSF000148">
    <property type="entry name" value="ASA_dh"/>
    <property type="match status" value="1"/>
</dbReference>
<dbReference type="PANTHER" id="PTHR46278">
    <property type="entry name" value="DEHYDROGENASE, PUTATIVE-RELATED"/>
    <property type="match status" value="1"/>
</dbReference>
<proteinExistence type="inferred from homology"/>
<accession>A0A1H8ZZW0</accession>
<dbReference type="GO" id="GO:0046983">
    <property type="term" value="F:protein dimerization activity"/>
    <property type="evidence" value="ECO:0007669"/>
    <property type="project" value="InterPro"/>
</dbReference>
<evidence type="ECO:0000256" key="1">
    <source>
        <dbReference type="ARBA" id="ARBA00010584"/>
    </source>
</evidence>
<dbReference type="EMBL" id="FOFS01000001">
    <property type="protein sequence ID" value="SEP69791.1"/>
    <property type="molecule type" value="Genomic_DNA"/>
</dbReference>
<evidence type="ECO:0000313" key="4">
    <source>
        <dbReference type="Proteomes" id="UP000199233"/>
    </source>
</evidence>
<dbReference type="Proteomes" id="UP000199233">
    <property type="component" value="Unassembled WGS sequence"/>
</dbReference>
<dbReference type="Gene3D" id="3.40.50.720">
    <property type="entry name" value="NAD(P)-binding Rossmann-like Domain"/>
    <property type="match status" value="1"/>
</dbReference>
<dbReference type="InterPro" id="IPR012280">
    <property type="entry name" value="Semialdhyde_DH_dimer_dom"/>
</dbReference>
<gene>
    <name evidence="3" type="ORF">SAMN04488038_101218</name>
</gene>
<dbReference type="SUPFAM" id="SSF51735">
    <property type="entry name" value="NAD(P)-binding Rossmann-fold domains"/>
    <property type="match status" value="1"/>
</dbReference>
<reference evidence="3 4" key="1">
    <citation type="submission" date="2016-10" db="EMBL/GenBank/DDBJ databases">
        <authorList>
            <person name="de Groot N.N."/>
        </authorList>
    </citation>
    <scope>NUCLEOTIDE SEQUENCE [LARGE SCALE GENOMIC DNA]</scope>
    <source>
        <strain evidence="3 4">DSM 25927</strain>
    </source>
</reference>
<sequence length="335" mass="35686">MSKRVDVALIGASGPLAEAVLELLGERRFAMNELSALALDPEEDATIDFLGRPLLVEDARQFEFSQVQLAFLCDGDAQLAAAAERAADAGVVVIDASGQDWQDSAIPRVLATLNPQALAQFNERGIIAAPDRLNIALAPVLAALDQAFGLRELDLTALLPASDFGRAALEDLARETTALLNVRAYERRHYAQQIAFNLIPQDADAGGDGRTERERRIADELGTLLGNPALASNISLVAAPVFYGFSASISARFAGAPTLEAARTALAGFVLEDSLLAGELPSPVRDAALEPAIRIARLRLGADGRSLQFWLSSDNLRGAADNAVRCGETLLRDYL</sequence>
<name>A0A1H8ZZW0_9GAMM</name>
<dbReference type="InterPro" id="IPR036291">
    <property type="entry name" value="NAD(P)-bd_dom_sf"/>
</dbReference>
<dbReference type="Gene3D" id="3.30.360.10">
    <property type="entry name" value="Dihydrodipicolinate Reductase, domain 2"/>
    <property type="match status" value="1"/>
</dbReference>
<dbReference type="AlphaFoldDB" id="A0A1H8ZZW0"/>
<dbReference type="Pfam" id="PF02774">
    <property type="entry name" value="Semialdhyde_dhC"/>
    <property type="match status" value="1"/>
</dbReference>
<evidence type="ECO:0000259" key="2">
    <source>
        <dbReference type="SMART" id="SM00859"/>
    </source>
</evidence>
<dbReference type="GO" id="GO:0051287">
    <property type="term" value="F:NAD binding"/>
    <property type="evidence" value="ECO:0007669"/>
    <property type="project" value="InterPro"/>
</dbReference>
<comment type="similarity">
    <text evidence="1">Belongs to the aspartate-semialdehyde dehydrogenase family.</text>
</comment>
<dbReference type="SMART" id="SM00859">
    <property type="entry name" value="Semialdhyde_dh"/>
    <property type="match status" value="1"/>
</dbReference>
<dbReference type="CDD" id="cd17894">
    <property type="entry name" value="ASADH_USG1_N"/>
    <property type="match status" value="1"/>
</dbReference>
<feature type="domain" description="Semialdehyde dehydrogenase NAD-binding" evidence="2">
    <location>
        <begin position="6"/>
        <end position="121"/>
    </location>
</feature>
<dbReference type="CDD" id="cd18129">
    <property type="entry name" value="ASADH_C_USG1_like"/>
    <property type="match status" value="1"/>
</dbReference>
<dbReference type="RefSeq" id="WP_093280847.1">
    <property type="nucleotide sequence ID" value="NZ_FOFS01000001.1"/>
</dbReference>
<dbReference type="SUPFAM" id="SSF55347">
    <property type="entry name" value="Glyceraldehyde-3-phosphate dehydrogenase-like, C-terminal domain"/>
    <property type="match status" value="1"/>
</dbReference>
<dbReference type="PANTHER" id="PTHR46278:SF2">
    <property type="entry name" value="ASPARTATE-SEMIALDEHYDE DEHYDROGENASE"/>
    <property type="match status" value="1"/>
</dbReference>
<dbReference type="OrthoDB" id="9805684at2"/>
<dbReference type="InterPro" id="IPR000534">
    <property type="entry name" value="Semialdehyde_DH_NAD-bd"/>
</dbReference>
<keyword evidence="4" id="KW-1185">Reference proteome</keyword>
<dbReference type="GO" id="GO:0008652">
    <property type="term" value="P:amino acid biosynthetic process"/>
    <property type="evidence" value="ECO:0007669"/>
    <property type="project" value="InterPro"/>
</dbReference>
<dbReference type="GO" id="GO:0016620">
    <property type="term" value="F:oxidoreductase activity, acting on the aldehyde or oxo group of donors, NAD or NADP as acceptor"/>
    <property type="evidence" value="ECO:0007669"/>
    <property type="project" value="InterPro"/>
</dbReference>
<protein>
    <submittedName>
        <fullName evidence="3">Aspartate-semialdehyde dehydrogenase</fullName>
    </submittedName>
</protein>
<evidence type="ECO:0000313" key="3">
    <source>
        <dbReference type="EMBL" id="SEP69791.1"/>
    </source>
</evidence>
<dbReference type="Pfam" id="PF01118">
    <property type="entry name" value="Semialdhyde_dh"/>
    <property type="match status" value="1"/>
</dbReference>
<organism evidence="3 4">
    <name type="scientific">Solimonas aquatica</name>
    <dbReference type="NCBI Taxonomy" id="489703"/>
    <lineage>
        <taxon>Bacteria</taxon>
        <taxon>Pseudomonadati</taxon>
        <taxon>Pseudomonadota</taxon>
        <taxon>Gammaproteobacteria</taxon>
        <taxon>Nevskiales</taxon>
        <taxon>Nevskiaceae</taxon>
        <taxon>Solimonas</taxon>
    </lineage>
</organism>